<dbReference type="InterPro" id="IPR050430">
    <property type="entry name" value="Peptidase_S1"/>
</dbReference>
<proteinExistence type="inferred from homology"/>
<dbReference type="PROSITE" id="PS00134">
    <property type="entry name" value="TRYPSIN_HIS"/>
    <property type="match status" value="1"/>
</dbReference>
<keyword evidence="4 7" id="KW-0378">Hydrolase</keyword>
<sequence>MKLFVAFAALAIACVSAASLESILRPGFPEGRIINGHPADKGEAPFIVSLKTTSHFCGGSIIDEHWVLTAAHCLVYANFDVVAGLHQRSDQSDVQIRQVRGSKYQFAHEMYGGSVGPHDIGLIYIEEAFDLNALARDGSAPVAKISLPTGKYTTLGDGKLFGWGRDNSGALPNTLQTLDVNVIGYSECKAALPFLAPIADVNICSYNAGTTDGACNGDSGGPLTVRTQEGYELVGLVSWGYTPCATTSYPSVYTSVSSYMDWIAEKMTAYQMSL</sequence>
<dbReference type="PROSITE" id="PS00135">
    <property type="entry name" value="TRYPSIN_SER"/>
    <property type="match status" value="1"/>
</dbReference>
<dbReference type="Pfam" id="PF00089">
    <property type="entry name" value="Trypsin"/>
    <property type="match status" value="1"/>
</dbReference>
<keyword evidence="6" id="KW-1015">Disulfide bond</keyword>
<comment type="similarity">
    <text evidence="2">Belongs to the peptidase S1 family.</text>
</comment>
<evidence type="ECO:0000256" key="4">
    <source>
        <dbReference type="ARBA" id="ARBA00022801"/>
    </source>
</evidence>
<dbReference type="GO" id="GO:0006508">
    <property type="term" value="P:proteolysis"/>
    <property type="evidence" value="ECO:0007669"/>
    <property type="project" value="UniProtKB-KW"/>
</dbReference>
<dbReference type="GO" id="GO:0004252">
    <property type="term" value="F:serine-type endopeptidase activity"/>
    <property type="evidence" value="ECO:0007669"/>
    <property type="project" value="InterPro"/>
</dbReference>
<evidence type="ECO:0000256" key="8">
    <source>
        <dbReference type="SAM" id="SignalP"/>
    </source>
</evidence>
<dbReference type="EMBL" id="GFDG01004348">
    <property type="protein sequence ID" value="JAV14451.1"/>
    <property type="molecule type" value="Transcribed_RNA"/>
</dbReference>
<dbReference type="Gene3D" id="2.40.10.10">
    <property type="entry name" value="Trypsin-like serine proteases"/>
    <property type="match status" value="1"/>
</dbReference>
<dbReference type="PRINTS" id="PR00722">
    <property type="entry name" value="CHYMOTRYPSIN"/>
</dbReference>
<comment type="subcellular location">
    <subcellularLocation>
        <location evidence="1">Secreted</location>
        <location evidence="1">Extracellular space</location>
    </subcellularLocation>
</comment>
<dbReference type="CDD" id="cd00190">
    <property type="entry name" value="Tryp_SPc"/>
    <property type="match status" value="1"/>
</dbReference>
<evidence type="ECO:0000256" key="5">
    <source>
        <dbReference type="ARBA" id="ARBA00022825"/>
    </source>
</evidence>
<dbReference type="InterPro" id="IPR001314">
    <property type="entry name" value="Peptidase_S1A"/>
</dbReference>
<name>A0A1L8E6T0_HAEIR</name>
<feature type="signal peptide" evidence="8">
    <location>
        <begin position="1"/>
        <end position="17"/>
    </location>
</feature>
<evidence type="ECO:0000256" key="2">
    <source>
        <dbReference type="ARBA" id="ARBA00007664"/>
    </source>
</evidence>
<organism evidence="10">
    <name type="scientific">Haematobia irritans</name>
    <name type="common">Horn fly</name>
    <name type="synonym">Conops irritans</name>
    <dbReference type="NCBI Taxonomy" id="7368"/>
    <lineage>
        <taxon>Eukaryota</taxon>
        <taxon>Metazoa</taxon>
        <taxon>Ecdysozoa</taxon>
        <taxon>Arthropoda</taxon>
        <taxon>Hexapoda</taxon>
        <taxon>Insecta</taxon>
        <taxon>Pterygota</taxon>
        <taxon>Neoptera</taxon>
        <taxon>Endopterygota</taxon>
        <taxon>Diptera</taxon>
        <taxon>Brachycera</taxon>
        <taxon>Muscomorpha</taxon>
        <taxon>Muscoidea</taxon>
        <taxon>Muscidae</taxon>
        <taxon>Haematobia</taxon>
    </lineage>
</organism>
<keyword evidence="5 7" id="KW-0720">Serine protease</keyword>
<evidence type="ECO:0000256" key="7">
    <source>
        <dbReference type="RuleBase" id="RU363034"/>
    </source>
</evidence>
<dbReference type="InterPro" id="IPR018114">
    <property type="entry name" value="TRYPSIN_HIS"/>
</dbReference>
<accession>A0A1L8E6T0</accession>
<dbReference type="PANTHER" id="PTHR24276">
    <property type="entry name" value="POLYSERASE-RELATED"/>
    <property type="match status" value="1"/>
</dbReference>
<evidence type="ECO:0000256" key="3">
    <source>
        <dbReference type="ARBA" id="ARBA00022670"/>
    </source>
</evidence>
<keyword evidence="8" id="KW-0732">Signal</keyword>
<dbReference type="PANTHER" id="PTHR24276:SF95">
    <property type="entry name" value="PEPTIDASE S1 DOMAIN-CONTAINING PROTEIN"/>
    <property type="match status" value="1"/>
</dbReference>
<feature type="domain" description="Peptidase S1" evidence="9">
    <location>
        <begin position="33"/>
        <end position="268"/>
    </location>
</feature>
<dbReference type="InterPro" id="IPR009003">
    <property type="entry name" value="Peptidase_S1_PA"/>
</dbReference>
<feature type="chain" id="PRO_5013358510" evidence="8">
    <location>
        <begin position="18"/>
        <end position="274"/>
    </location>
</feature>
<evidence type="ECO:0000313" key="10">
    <source>
        <dbReference type="EMBL" id="JAV14451.1"/>
    </source>
</evidence>
<evidence type="ECO:0000259" key="9">
    <source>
        <dbReference type="PROSITE" id="PS50240"/>
    </source>
</evidence>
<protein>
    <submittedName>
        <fullName evidence="10">Putative trypsin-like serine protease</fullName>
    </submittedName>
</protein>
<evidence type="ECO:0000256" key="1">
    <source>
        <dbReference type="ARBA" id="ARBA00004239"/>
    </source>
</evidence>
<evidence type="ECO:0000256" key="6">
    <source>
        <dbReference type="ARBA" id="ARBA00023157"/>
    </source>
</evidence>
<dbReference type="PROSITE" id="PS50240">
    <property type="entry name" value="TRYPSIN_DOM"/>
    <property type="match status" value="1"/>
</dbReference>
<dbReference type="InterPro" id="IPR033116">
    <property type="entry name" value="TRYPSIN_SER"/>
</dbReference>
<dbReference type="SUPFAM" id="SSF50494">
    <property type="entry name" value="Trypsin-like serine proteases"/>
    <property type="match status" value="1"/>
</dbReference>
<dbReference type="SMART" id="SM00020">
    <property type="entry name" value="Tryp_SPc"/>
    <property type="match status" value="1"/>
</dbReference>
<dbReference type="FunFam" id="2.40.10.10:FF:000036">
    <property type="entry name" value="Trypsin beta"/>
    <property type="match status" value="1"/>
</dbReference>
<dbReference type="InterPro" id="IPR043504">
    <property type="entry name" value="Peptidase_S1_PA_chymotrypsin"/>
</dbReference>
<dbReference type="GO" id="GO:0005576">
    <property type="term" value="C:extracellular region"/>
    <property type="evidence" value="ECO:0007669"/>
    <property type="project" value="UniProtKB-SubCell"/>
</dbReference>
<keyword evidence="3 7" id="KW-0645">Protease</keyword>
<reference evidence="10" key="1">
    <citation type="submission" date="2017-01" db="EMBL/GenBank/DDBJ databases">
        <title>An insight into the sialome and mialome of the horn fly, Haematobia irritans.</title>
        <authorList>
            <person name="Breijo M."/>
            <person name="Boiani M."/>
            <person name="Ures X."/>
            <person name="Rocha S."/>
            <person name="Sequeira M."/>
            <person name="Ribeiro J.M."/>
        </authorList>
    </citation>
    <scope>NUCLEOTIDE SEQUENCE</scope>
</reference>
<dbReference type="FunFam" id="2.40.10.10:FF:000068">
    <property type="entry name" value="transmembrane protease serine 2"/>
    <property type="match status" value="1"/>
</dbReference>
<dbReference type="InterPro" id="IPR001254">
    <property type="entry name" value="Trypsin_dom"/>
</dbReference>
<dbReference type="AlphaFoldDB" id="A0A1L8E6T0"/>